<dbReference type="EMBL" id="VZSK01000244">
    <property type="protein sequence ID" value="NWY65218.1"/>
    <property type="molecule type" value="Genomic_DNA"/>
</dbReference>
<evidence type="ECO:0000256" key="1">
    <source>
        <dbReference type="SAM" id="Coils"/>
    </source>
</evidence>
<dbReference type="PANTHER" id="PTHR46766">
    <property type="entry name" value="GLUTAMINE-RICH PROTEIN 2"/>
    <property type="match status" value="1"/>
</dbReference>
<evidence type="ECO:0000313" key="4">
    <source>
        <dbReference type="Proteomes" id="UP000529965"/>
    </source>
</evidence>
<feature type="non-terminal residue" evidence="3">
    <location>
        <position position="182"/>
    </location>
</feature>
<reference evidence="3 4" key="1">
    <citation type="submission" date="2019-09" db="EMBL/GenBank/DDBJ databases">
        <title>Bird 10,000 Genomes (B10K) Project - Family phase.</title>
        <authorList>
            <person name="Zhang G."/>
        </authorList>
    </citation>
    <scope>NUCLEOTIDE SEQUENCE [LARGE SCALE GENOMIC DNA]</scope>
    <source>
        <strain evidence="3">OUT-0015</strain>
        <tissue evidence="3">Blood</tissue>
    </source>
</reference>
<dbReference type="Proteomes" id="UP000529965">
    <property type="component" value="Unassembled WGS sequence"/>
</dbReference>
<feature type="non-terminal residue" evidence="3">
    <location>
        <position position="1"/>
    </location>
</feature>
<name>A0A7K7G756_ERIRU</name>
<keyword evidence="1" id="KW-0175">Coiled coil</keyword>
<keyword evidence="4" id="KW-1185">Reference proteome</keyword>
<organism evidence="3 4">
    <name type="scientific">Erithacus rubecula</name>
    <name type="common">European robin</name>
    <dbReference type="NCBI Taxonomy" id="37610"/>
    <lineage>
        <taxon>Eukaryota</taxon>
        <taxon>Metazoa</taxon>
        <taxon>Chordata</taxon>
        <taxon>Craniata</taxon>
        <taxon>Vertebrata</taxon>
        <taxon>Euteleostomi</taxon>
        <taxon>Archelosauria</taxon>
        <taxon>Archosauria</taxon>
        <taxon>Dinosauria</taxon>
        <taxon>Saurischia</taxon>
        <taxon>Theropoda</taxon>
        <taxon>Coelurosauria</taxon>
        <taxon>Aves</taxon>
        <taxon>Neognathae</taxon>
        <taxon>Neoaves</taxon>
        <taxon>Telluraves</taxon>
        <taxon>Australaves</taxon>
        <taxon>Passeriformes</taxon>
        <taxon>Turdidae</taxon>
        <taxon>Erithacus</taxon>
    </lineage>
</organism>
<feature type="domain" description="DUF4795" evidence="2">
    <location>
        <begin position="1"/>
        <end position="182"/>
    </location>
</feature>
<dbReference type="InterPro" id="IPR032013">
    <property type="entry name" value="DUF4795"/>
</dbReference>
<dbReference type="Pfam" id="PF16043">
    <property type="entry name" value="DUF4795"/>
    <property type="match status" value="1"/>
</dbReference>
<evidence type="ECO:0000259" key="2">
    <source>
        <dbReference type="Pfam" id="PF16043"/>
    </source>
</evidence>
<dbReference type="AlphaFoldDB" id="A0A7K7G756"/>
<gene>
    <name evidence="3" type="primary">Qrich2_0</name>
    <name evidence="3" type="ORF">ERIRUB_R10546</name>
</gene>
<evidence type="ECO:0000313" key="3">
    <source>
        <dbReference type="EMBL" id="NWY65218.1"/>
    </source>
</evidence>
<proteinExistence type="predicted"/>
<accession>A0A7K7G756</accession>
<dbReference type="PANTHER" id="PTHR46766:SF1">
    <property type="entry name" value="GLUTAMINE-RICH PROTEIN 2"/>
    <property type="match status" value="1"/>
</dbReference>
<feature type="coiled-coil region" evidence="1">
    <location>
        <begin position="33"/>
        <end position="106"/>
    </location>
</feature>
<comment type="caution">
    <text evidence="3">The sequence shown here is derived from an EMBL/GenBank/DDBJ whole genome shotgun (WGS) entry which is preliminary data.</text>
</comment>
<protein>
    <submittedName>
        <fullName evidence="3">QRIC2 protein</fullName>
    </submittedName>
</protein>
<sequence length="182" mass="21016">DHELAQQMEARFVQIQRDYEKISFASGSLQKDSQEKQKAIEMLFQSLEKLQQEKADEQEMLAAIDVKADKAALGSKVNCSQLEANLERLDERMQDLQSQISGQKQHWNEVQQKVNFVEKTKLDRLELKAFRNQMVEMWKRSISELESKIREDDAAAGIKRQLPVPFSCLSCDRMLSMQVPGP</sequence>